<dbReference type="Pfam" id="PF11823">
    <property type="entry name" value="Se_S_carrier"/>
    <property type="match status" value="1"/>
</dbReference>
<protein>
    <recommendedName>
        <fullName evidence="1">Putative Se/S carrier protein-like domain-containing protein</fullName>
    </recommendedName>
</protein>
<evidence type="ECO:0000259" key="1">
    <source>
        <dbReference type="Pfam" id="PF11823"/>
    </source>
</evidence>
<reference evidence="3" key="1">
    <citation type="submission" date="2017-02" db="EMBL/GenBank/DDBJ databases">
        <authorList>
            <person name="Varghese N."/>
            <person name="Submissions S."/>
        </authorList>
    </citation>
    <scope>NUCLEOTIDE SEQUENCE [LARGE SCALE GENOMIC DNA]</scope>
    <source>
        <strain evidence="3">ATCC BAA-73</strain>
    </source>
</reference>
<organism evidence="2 3">
    <name type="scientific">Selenihalanaerobacter shriftii</name>
    <dbReference type="NCBI Taxonomy" id="142842"/>
    <lineage>
        <taxon>Bacteria</taxon>
        <taxon>Bacillati</taxon>
        <taxon>Bacillota</taxon>
        <taxon>Clostridia</taxon>
        <taxon>Halanaerobiales</taxon>
        <taxon>Halobacteroidaceae</taxon>
        <taxon>Selenihalanaerobacter</taxon>
    </lineage>
</organism>
<accession>A0A1T4R2L7</accession>
<dbReference type="RefSeq" id="WP_200806481.1">
    <property type="nucleotide sequence ID" value="NZ_FUWM01000040.1"/>
</dbReference>
<evidence type="ECO:0000313" key="2">
    <source>
        <dbReference type="EMBL" id="SKA10294.1"/>
    </source>
</evidence>
<gene>
    <name evidence="2" type="ORF">SAMN02745118_02807</name>
</gene>
<dbReference type="InterPro" id="IPR021778">
    <property type="entry name" value="Se/S_carrier-like"/>
</dbReference>
<dbReference type="Proteomes" id="UP000190625">
    <property type="component" value="Unassembled WGS sequence"/>
</dbReference>
<sequence length="87" mass="10072">MITRKFGLITFHSTHHTLKAEKCLKDVGIELMIIPIPQEITSNCGTGIRFDLEDLDKVKEVITKNKIRIWGYYKVEKKGRKKLITSL</sequence>
<feature type="domain" description="Putative Se/S carrier protein-like" evidence="1">
    <location>
        <begin position="7"/>
        <end position="74"/>
    </location>
</feature>
<evidence type="ECO:0000313" key="3">
    <source>
        <dbReference type="Proteomes" id="UP000190625"/>
    </source>
</evidence>
<dbReference type="STRING" id="142842.SAMN02745118_02807"/>
<keyword evidence="3" id="KW-1185">Reference proteome</keyword>
<dbReference type="EMBL" id="FUWM01000040">
    <property type="protein sequence ID" value="SKA10294.1"/>
    <property type="molecule type" value="Genomic_DNA"/>
</dbReference>
<proteinExistence type="predicted"/>
<dbReference type="AlphaFoldDB" id="A0A1T4R2L7"/>
<name>A0A1T4R2L7_9FIRM</name>